<name>A0AAD9KD24_9ANNE</name>
<feature type="region of interest" description="Disordered" evidence="1">
    <location>
        <begin position="164"/>
        <end position="203"/>
    </location>
</feature>
<feature type="compositionally biased region" description="Basic residues" evidence="1">
    <location>
        <begin position="307"/>
        <end position="316"/>
    </location>
</feature>
<evidence type="ECO:0000256" key="1">
    <source>
        <dbReference type="SAM" id="MobiDB-lite"/>
    </source>
</evidence>
<reference evidence="2" key="1">
    <citation type="journal article" date="2023" name="Mol. Biol. Evol.">
        <title>Third-Generation Sequencing Reveals the Adaptive Role of the Epigenome in Three Deep-Sea Polychaetes.</title>
        <authorList>
            <person name="Perez M."/>
            <person name="Aroh O."/>
            <person name="Sun Y."/>
            <person name="Lan Y."/>
            <person name="Juniper S.K."/>
            <person name="Young C.R."/>
            <person name="Angers B."/>
            <person name="Qian P.Y."/>
        </authorList>
    </citation>
    <scope>NUCLEOTIDE SEQUENCE</scope>
    <source>
        <strain evidence="2">P08H-3</strain>
    </source>
</reference>
<evidence type="ECO:0000313" key="2">
    <source>
        <dbReference type="EMBL" id="KAK2169096.1"/>
    </source>
</evidence>
<organism evidence="2 3">
    <name type="scientific">Paralvinella palmiformis</name>
    <dbReference type="NCBI Taxonomy" id="53620"/>
    <lineage>
        <taxon>Eukaryota</taxon>
        <taxon>Metazoa</taxon>
        <taxon>Spiralia</taxon>
        <taxon>Lophotrochozoa</taxon>
        <taxon>Annelida</taxon>
        <taxon>Polychaeta</taxon>
        <taxon>Sedentaria</taxon>
        <taxon>Canalipalpata</taxon>
        <taxon>Terebellida</taxon>
        <taxon>Terebelliformia</taxon>
        <taxon>Alvinellidae</taxon>
        <taxon>Paralvinella</taxon>
    </lineage>
</organism>
<feature type="compositionally biased region" description="Polar residues" evidence="1">
    <location>
        <begin position="264"/>
        <end position="274"/>
    </location>
</feature>
<gene>
    <name evidence="2" type="ORF">LSH36_12g11007</name>
</gene>
<feature type="compositionally biased region" description="Basic and acidic residues" evidence="1">
    <location>
        <begin position="1"/>
        <end position="12"/>
    </location>
</feature>
<dbReference type="EMBL" id="JAODUP010000012">
    <property type="protein sequence ID" value="KAK2169096.1"/>
    <property type="molecule type" value="Genomic_DNA"/>
</dbReference>
<sequence length="403" mass="44308">MSPEQGDWRDVNCPKTGPRTTSVSASSKCGESISELYTSKALKDLSVISQQSGAETHEQASSANLSGAFHSTLNYPLHSTLNYPLHSTFSEQNDFIPKSAARSKNLARSKYISDTILEDTEGESSSLSDEFSIDVDEYAANWEAVKMKRQKGQAALSGNRMLPKYDHHMNGTASSSSTSGNCPAEITSARRSPVGQSAQINKDNESTLTNVTYVSLHDVWNSPNNTLKNTQDVLPEMETPTNTHVSLVTSHSRHQKRVDHHHSTTSTVSANKDSPSYEMKTSRRSYSREMCTPRMLKRTHYQDASSHRHSNSRSRKSTCPPTPCRYSELTSDNESADSGLSTSDSPSGNRQLTICDNTGRCRSIALAESGHKHSITAEHKKIVAERLRSFSSSCASHSVLLML</sequence>
<dbReference type="Proteomes" id="UP001208570">
    <property type="component" value="Unassembled WGS sequence"/>
</dbReference>
<protein>
    <submittedName>
        <fullName evidence="2">Uncharacterized protein</fullName>
    </submittedName>
</protein>
<feature type="compositionally biased region" description="Polar residues" evidence="1">
    <location>
        <begin position="194"/>
        <end position="203"/>
    </location>
</feature>
<comment type="caution">
    <text evidence="2">The sequence shown here is derived from an EMBL/GenBank/DDBJ whole genome shotgun (WGS) entry which is preliminary data.</text>
</comment>
<feature type="region of interest" description="Disordered" evidence="1">
    <location>
        <begin position="1"/>
        <end position="26"/>
    </location>
</feature>
<accession>A0AAD9KD24</accession>
<feature type="region of interest" description="Disordered" evidence="1">
    <location>
        <begin position="245"/>
        <end position="352"/>
    </location>
</feature>
<dbReference type="AlphaFoldDB" id="A0AAD9KD24"/>
<proteinExistence type="predicted"/>
<feature type="compositionally biased region" description="Polar residues" evidence="1">
    <location>
        <begin position="328"/>
        <end position="352"/>
    </location>
</feature>
<feature type="compositionally biased region" description="Basic residues" evidence="1">
    <location>
        <begin position="251"/>
        <end position="260"/>
    </location>
</feature>
<evidence type="ECO:0000313" key="3">
    <source>
        <dbReference type="Proteomes" id="UP001208570"/>
    </source>
</evidence>
<keyword evidence="3" id="KW-1185">Reference proteome</keyword>